<dbReference type="InterPro" id="IPR031381">
    <property type="entry name" value="YtcA"/>
</dbReference>
<name>A0ABZ0ECC2_9BURK</name>
<dbReference type="Pfam" id="PF17090">
    <property type="entry name" value="Ytca"/>
    <property type="match status" value="1"/>
</dbReference>
<evidence type="ECO:0000256" key="1">
    <source>
        <dbReference type="ARBA" id="ARBA00004141"/>
    </source>
</evidence>
<feature type="transmembrane region" description="Helical" evidence="11">
    <location>
        <begin position="72"/>
        <end position="91"/>
    </location>
</feature>
<keyword evidence="5 11" id="KW-0812">Transmembrane</keyword>
<keyword evidence="13" id="KW-1185">Reference proteome</keyword>
<protein>
    <recommendedName>
        <fullName evidence="3">Uncharacterized protein YtcA</fullName>
    </recommendedName>
</protein>
<gene>
    <name evidence="12" type="ORF">RW095_16080</name>
</gene>
<reference evidence="12 13" key="1">
    <citation type="submission" date="2023-10" db="EMBL/GenBank/DDBJ databases">
        <title>Surface-active antibiotics is a multifunctional adaptation for post-fire microbes.</title>
        <authorList>
            <person name="Liu M.D."/>
            <person name="Du Y."/>
            <person name="Koupaei S.K."/>
            <person name="Kim N.R."/>
            <person name="Zhang W."/>
            <person name="Traxler M.F."/>
        </authorList>
    </citation>
    <scope>NUCLEOTIDE SEQUENCE [LARGE SCALE GENOMIC DNA]</scope>
    <source>
        <strain evidence="12 13">F3</strain>
    </source>
</reference>
<keyword evidence="4" id="KW-1003">Cell membrane</keyword>
<evidence type="ECO:0000313" key="13">
    <source>
        <dbReference type="Proteomes" id="UP001302652"/>
    </source>
</evidence>
<evidence type="ECO:0000313" key="12">
    <source>
        <dbReference type="EMBL" id="WOD14863.1"/>
    </source>
</evidence>
<feature type="transmembrane region" description="Helical" evidence="11">
    <location>
        <begin position="39"/>
        <end position="60"/>
    </location>
</feature>
<keyword evidence="8 11" id="KW-0472">Membrane</keyword>
<evidence type="ECO:0000256" key="3">
    <source>
        <dbReference type="ARBA" id="ARBA00021237"/>
    </source>
</evidence>
<dbReference type="RefSeq" id="WP_317016895.1">
    <property type="nucleotide sequence ID" value="NZ_CP136512.1"/>
</dbReference>
<sequence length="94" mass="10092">MPLVGGECPKLTTGITAITAVFISGCSGSPSFSLLGAYFPDWLFCIVAGVVLSVIIYLLLRRLQADHLMTPSAVAYPALVAFLSLAVWLMLFQR</sequence>
<comment type="similarity">
    <text evidence="2">Belongs to the YtcA family.</text>
</comment>
<dbReference type="Proteomes" id="UP001302652">
    <property type="component" value="Chromosome 2"/>
</dbReference>
<evidence type="ECO:0000256" key="9">
    <source>
        <dbReference type="ARBA" id="ARBA00023139"/>
    </source>
</evidence>
<evidence type="ECO:0000256" key="2">
    <source>
        <dbReference type="ARBA" id="ARBA00008208"/>
    </source>
</evidence>
<comment type="subcellular location">
    <subcellularLocation>
        <location evidence="1">Membrane</location>
        <topology evidence="1">Multi-pass membrane protein</topology>
    </subcellularLocation>
</comment>
<evidence type="ECO:0000256" key="11">
    <source>
        <dbReference type="SAM" id="Phobius"/>
    </source>
</evidence>
<evidence type="ECO:0000256" key="7">
    <source>
        <dbReference type="ARBA" id="ARBA00022989"/>
    </source>
</evidence>
<organism evidence="12 13">
    <name type="scientific">Paraburkholderia kirstenboschensis</name>
    <dbReference type="NCBI Taxonomy" id="1245436"/>
    <lineage>
        <taxon>Bacteria</taxon>
        <taxon>Pseudomonadati</taxon>
        <taxon>Pseudomonadota</taxon>
        <taxon>Betaproteobacteria</taxon>
        <taxon>Burkholderiales</taxon>
        <taxon>Burkholderiaceae</taxon>
        <taxon>Paraburkholderia</taxon>
    </lineage>
</organism>
<keyword evidence="10 12" id="KW-0449">Lipoprotein</keyword>
<evidence type="ECO:0000256" key="8">
    <source>
        <dbReference type="ARBA" id="ARBA00023136"/>
    </source>
</evidence>
<evidence type="ECO:0000256" key="4">
    <source>
        <dbReference type="ARBA" id="ARBA00022475"/>
    </source>
</evidence>
<evidence type="ECO:0000256" key="5">
    <source>
        <dbReference type="ARBA" id="ARBA00022692"/>
    </source>
</evidence>
<proteinExistence type="inferred from homology"/>
<keyword evidence="7 11" id="KW-1133">Transmembrane helix</keyword>
<dbReference type="EMBL" id="CP136512">
    <property type="protein sequence ID" value="WOD14863.1"/>
    <property type="molecule type" value="Genomic_DNA"/>
</dbReference>
<accession>A0ABZ0ECC2</accession>
<keyword evidence="9" id="KW-0564">Palmitate</keyword>
<keyword evidence="6" id="KW-0732">Signal</keyword>
<evidence type="ECO:0000256" key="10">
    <source>
        <dbReference type="ARBA" id="ARBA00023288"/>
    </source>
</evidence>
<evidence type="ECO:0000256" key="6">
    <source>
        <dbReference type="ARBA" id="ARBA00022729"/>
    </source>
</evidence>